<evidence type="ECO:0000313" key="3">
    <source>
        <dbReference type="EMBL" id="MFD1221081.1"/>
    </source>
</evidence>
<name>A0ABW3UMG9_9BACL</name>
<dbReference type="Proteomes" id="UP001597180">
    <property type="component" value="Unassembled WGS sequence"/>
</dbReference>
<dbReference type="InterPro" id="IPR012854">
    <property type="entry name" value="Cu_amine_oxidase-like_N"/>
</dbReference>
<dbReference type="RefSeq" id="WP_345592176.1">
    <property type="nucleotide sequence ID" value="NZ_BAABJG010000029.1"/>
</dbReference>
<evidence type="ECO:0000256" key="1">
    <source>
        <dbReference type="SAM" id="SignalP"/>
    </source>
</evidence>
<feature type="domain" description="Copper amine oxidase-like N-terminal" evidence="2">
    <location>
        <begin position="41"/>
        <end position="146"/>
    </location>
</feature>
<protein>
    <submittedName>
        <fullName evidence="3">Copper amine oxidase N-terminal domain-containing protein</fullName>
    </submittedName>
</protein>
<reference evidence="4" key="1">
    <citation type="journal article" date="2019" name="Int. J. Syst. Evol. Microbiol.">
        <title>The Global Catalogue of Microorganisms (GCM) 10K type strain sequencing project: providing services to taxonomists for standard genome sequencing and annotation.</title>
        <authorList>
            <consortium name="The Broad Institute Genomics Platform"/>
            <consortium name="The Broad Institute Genome Sequencing Center for Infectious Disease"/>
            <person name="Wu L."/>
            <person name="Ma J."/>
        </authorList>
    </citation>
    <scope>NUCLEOTIDE SEQUENCE [LARGE SCALE GENOMIC DNA]</scope>
    <source>
        <strain evidence="4">CCUG 53270</strain>
    </source>
</reference>
<accession>A0ABW3UMG9</accession>
<sequence length="269" mass="29513">MSWLTKKRFSHLALFVSMLLPFDYPIMANAQDAAPIQVYLQQDKVNWDQQPYIENGNTMVPMRALFEKLGFTVSWDQSTQTATAKKGDLSLTLTINKGTAAVNQNLHNLEVSPKIKDGSTYIPLRFVSEAAGADVSWNGDTRTVNISFPKTDTEQTIRKLIDNMAQSSSFTQTAMSITGADGIKKNELTIANIAMDASGSSATVTFDAAFTISKAVKNGSGITISPTESAVYEFKCQVYKDSAGQWLLSTPTSGMTYELKDKKPFMEAQ</sequence>
<dbReference type="Gene3D" id="3.30.457.10">
    <property type="entry name" value="Copper amine oxidase-like, N-terminal domain"/>
    <property type="match status" value="1"/>
</dbReference>
<feature type="signal peptide" evidence="1">
    <location>
        <begin position="1"/>
        <end position="28"/>
    </location>
</feature>
<keyword evidence="1" id="KW-0732">Signal</keyword>
<feature type="chain" id="PRO_5045143360" evidence="1">
    <location>
        <begin position="29"/>
        <end position="269"/>
    </location>
</feature>
<comment type="caution">
    <text evidence="3">The sequence shown here is derived from an EMBL/GenBank/DDBJ whole genome shotgun (WGS) entry which is preliminary data.</text>
</comment>
<dbReference type="EMBL" id="JBHTLU010000014">
    <property type="protein sequence ID" value="MFD1221081.1"/>
    <property type="molecule type" value="Genomic_DNA"/>
</dbReference>
<keyword evidence="4" id="KW-1185">Reference proteome</keyword>
<dbReference type="Pfam" id="PF07833">
    <property type="entry name" value="Cu_amine_oxidN1"/>
    <property type="match status" value="1"/>
</dbReference>
<evidence type="ECO:0000313" key="4">
    <source>
        <dbReference type="Proteomes" id="UP001597180"/>
    </source>
</evidence>
<dbReference type="SUPFAM" id="SSF55383">
    <property type="entry name" value="Copper amine oxidase, domain N"/>
    <property type="match status" value="1"/>
</dbReference>
<gene>
    <name evidence="3" type="ORF">ACFQ4B_13225</name>
</gene>
<organism evidence="3 4">
    <name type="scientific">Paenibacillus vulneris</name>
    <dbReference type="NCBI Taxonomy" id="1133364"/>
    <lineage>
        <taxon>Bacteria</taxon>
        <taxon>Bacillati</taxon>
        <taxon>Bacillota</taxon>
        <taxon>Bacilli</taxon>
        <taxon>Bacillales</taxon>
        <taxon>Paenibacillaceae</taxon>
        <taxon>Paenibacillus</taxon>
    </lineage>
</organism>
<evidence type="ECO:0000259" key="2">
    <source>
        <dbReference type="Pfam" id="PF07833"/>
    </source>
</evidence>
<proteinExistence type="predicted"/>
<dbReference type="InterPro" id="IPR036582">
    <property type="entry name" value="Mao_N_sf"/>
</dbReference>